<keyword evidence="4" id="KW-1185">Reference proteome</keyword>
<dbReference type="HOGENOM" id="CLU_657785_0_0_1"/>
<gene>
    <name evidence="3" type="primary">107369546</name>
</gene>
<name>T1L1T6_TETUR</name>
<proteinExistence type="predicted"/>
<feature type="compositionally biased region" description="Polar residues" evidence="2">
    <location>
        <begin position="297"/>
        <end position="306"/>
    </location>
</feature>
<reference evidence="4" key="1">
    <citation type="submission" date="2011-08" db="EMBL/GenBank/DDBJ databases">
        <authorList>
            <person name="Rombauts S."/>
        </authorList>
    </citation>
    <scope>NUCLEOTIDE SEQUENCE</scope>
    <source>
        <strain evidence="4">London</strain>
    </source>
</reference>
<feature type="coiled-coil region" evidence="1">
    <location>
        <begin position="111"/>
        <end position="138"/>
    </location>
</feature>
<evidence type="ECO:0000256" key="1">
    <source>
        <dbReference type="SAM" id="Coils"/>
    </source>
</evidence>
<feature type="compositionally biased region" description="Polar residues" evidence="2">
    <location>
        <begin position="24"/>
        <end position="36"/>
    </location>
</feature>
<feature type="compositionally biased region" description="Basic and acidic residues" evidence="2">
    <location>
        <begin position="342"/>
        <end position="366"/>
    </location>
</feature>
<dbReference type="EnsemblMetazoa" id="tetur32g00790.1">
    <property type="protein sequence ID" value="tetur32g00790.1"/>
    <property type="gene ID" value="tetur32g00790"/>
</dbReference>
<feature type="compositionally biased region" description="Basic and acidic residues" evidence="2">
    <location>
        <begin position="1"/>
        <end position="11"/>
    </location>
</feature>
<feature type="region of interest" description="Disordered" evidence="2">
    <location>
        <begin position="152"/>
        <end position="381"/>
    </location>
</feature>
<evidence type="ECO:0000313" key="3">
    <source>
        <dbReference type="EnsemblMetazoa" id="tetur32g00790.1"/>
    </source>
</evidence>
<feature type="compositionally biased region" description="Low complexity" evidence="2">
    <location>
        <begin position="37"/>
        <end position="46"/>
    </location>
</feature>
<dbReference type="EMBL" id="CAEY01000920">
    <property type="status" value="NOT_ANNOTATED_CDS"/>
    <property type="molecule type" value="Genomic_DNA"/>
</dbReference>
<feature type="compositionally biased region" description="Low complexity" evidence="2">
    <location>
        <begin position="161"/>
        <end position="175"/>
    </location>
</feature>
<organism evidence="3 4">
    <name type="scientific">Tetranychus urticae</name>
    <name type="common">Two-spotted spider mite</name>
    <dbReference type="NCBI Taxonomy" id="32264"/>
    <lineage>
        <taxon>Eukaryota</taxon>
        <taxon>Metazoa</taxon>
        <taxon>Ecdysozoa</taxon>
        <taxon>Arthropoda</taxon>
        <taxon>Chelicerata</taxon>
        <taxon>Arachnida</taxon>
        <taxon>Acari</taxon>
        <taxon>Acariformes</taxon>
        <taxon>Trombidiformes</taxon>
        <taxon>Prostigmata</taxon>
        <taxon>Eleutherengona</taxon>
        <taxon>Raphignathae</taxon>
        <taxon>Tetranychoidea</taxon>
        <taxon>Tetranychidae</taxon>
        <taxon>Tetranychus</taxon>
    </lineage>
</organism>
<feature type="region of interest" description="Disordered" evidence="2">
    <location>
        <begin position="1"/>
        <end position="53"/>
    </location>
</feature>
<evidence type="ECO:0000313" key="4">
    <source>
        <dbReference type="Proteomes" id="UP000015104"/>
    </source>
</evidence>
<sequence length="418" mass="45633">MDVRDKIRKSLNDANEPVYRTPNPGFSPSLPCTTQLSTSSVTSPSPSSVPPIPSFNPELFKDISGDYLKSILASANSTPQIISSHSSGISSPSSNDVPYLTRQLAELFKREEDIYRRRKDLETQLAELRAQENDLFNQRSFLVKRLEWVVKSKPTSPPANTSPVSLSPSSRLSTTIIESVESEPSAYRPPAITESNTQLTKKRPGPASKTCPPNPPISSPITSSTPLSQTKTNLFKKPRIDNDSNKKPVTSGVKQSRPQPMRARKRTAPVEEPSASKEQRSGAQLKTSQPPQPPQPSANQSISTKSAQEKQKSSALSSKPDQQKSNSPKDIPKAYTSSEPIVKVKKEPTSKKSEPNKVAKDDHNENQSDSTTGESNDDACSDSDIFVALGRIKTESSSVNVASVKIEKVNIKTEPKDK</sequence>
<accession>T1L1T6</accession>
<feature type="compositionally biased region" description="Polar residues" evidence="2">
    <location>
        <begin position="313"/>
        <end position="328"/>
    </location>
</feature>
<protein>
    <submittedName>
        <fullName evidence="3">Uncharacterized protein</fullName>
    </submittedName>
</protein>
<dbReference type="AlphaFoldDB" id="T1L1T6"/>
<keyword evidence="1" id="KW-0175">Coiled coil</keyword>
<reference evidence="3" key="2">
    <citation type="submission" date="2015-06" db="UniProtKB">
        <authorList>
            <consortium name="EnsemblMetazoa"/>
        </authorList>
    </citation>
    <scope>IDENTIFICATION</scope>
</reference>
<evidence type="ECO:0000256" key="2">
    <source>
        <dbReference type="SAM" id="MobiDB-lite"/>
    </source>
</evidence>
<dbReference type="Proteomes" id="UP000015104">
    <property type="component" value="Unassembled WGS sequence"/>
</dbReference>